<dbReference type="KEGG" id="ock:EXM22_14710"/>
<protein>
    <submittedName>
        <fullName evidence="1">Uncharacterized protein</fullName>
    </submittedName>
</protein>
<dbReference type="AlphaFoldDB" id="A0A5C1QPI6"/>
<dbReference type="Gene3D" id="3.20.20.210">
    <property type="match status" value="1"/>
</dbReference>
<organism evidence="1 2">
    <name type="scientific">Oceanispirochaeta crateris</name>
    <dbReference type="NCBI Taxonomy" id="2518645"/>
    <lineage>
        <taxon>Bacteria</taxon>
        <taxon>Pseudomonadati</taxon>
        <taxon>Spirochaetota</taxon>
        <taxon>Spirochaetia</taxon>
        <taxon>Spirochaetales</taxon>
        <taxon>Spirochaetaceae</taxon>
        <taxon>Oceanispirochaeta</taxon>
    </lineage>
</organism>
<dbReference type="InterPro" id="IPR038071">
    <property type="entry name" value="UROD/MetE-like_sf"/>
</dbReference>
<dbReference type="Proteomes" id="UP000324209">
    <property type="component" value="Chromosome"/>
</dbReference>
<accession>A0A5C1QPI6</accession>
<name>A0A5C1QPI6_9SPIO</name>
<gene>
    <name evidence="1" type="ORF">EXM22_14710</name>
</gene>
<proteinExistence type="predicted"/>
<evidence type="ECO:0000313" key="2">
    <source>
        <dbReference type="Proteomes" id="UP000324209"/>
    </source>
</evidence>
<keyword evidence="2" id="KW-1185">Reference proteome</keyword>
<dbReference type="EMBL" id="CP036150">
    <property type="protein sequence ID" value="QEN09169.1"/>
    <property type="molecule type" value="Genomic_DNA"/>
</dbReference>
<sequence length="130" mass="15150">MGHYPIQWRLWSDEAAPDTIHAYHSFDDINTLNCMTSPSIQMILDTIDMLKERTKELIPIFSTSKQLQKDKATLILDTTEFITDMYTDSENVHALSETITKMIIEFSYQEEGTPENYISIKNCMEDWFGQ</sequence>
<evidence type="ECO:0000313" key="1">
    <source>
        <dbReference type="EMBL" id="QEN09169.1"/>
    </source>
</evidence>
<reference evidence="1 2" key="1">
    <citation type="submission" date="2019-02" db="EMBL/GenBank/DDBJ databases">
        <title>Complete Genome Sequence and Methylome Analysis of free living Spirochaetas.</title>
        <authorList>
            <person name="Fomenkov A."/>
            <person name="Dubinina G."/>
            <person name="Leshcheva N."/>
            <person name="Mikheeva N."/>
            <person name="Grabovich M."/>
            <person name="Vincze T."/>
            <person name="Roberts R.J."/>
        </authorList>
    </citation>
    <scope>NUCLEOTIDE SEQUENCE [LARGE SCALE GENOMIC DNA]</scope>
    <source>
        <strain evidence="1 2">K2</strain>
    </source>
</reference>